<dbReference type="GO" id="GO:0046558">
    <property type="term" value="F:arabinan endo-1,5-alpha-L-arabinosidase activity"/>
    <property type="evidence" value="ECO:0007669"/>
    <property type="project" value="UniProtKB-EC"/>
</dbReference>
<comment type="pathway">
    <text evidence="2 7">Glycan metabolism; L-arabinan degradation.</text>
</comment>
<evidence type="ECO:0000256" key="7">
    <source>
        <dbReference type="PIRNR" id="PIRNR026534"/>
    </source>
</evidence>
<reference evidence="10 11" key="1">
    <citation type="journal article" date="2018" name="BMC Genomics">
        <title>Genomic evidence for intraspecific hybridization in a clonal and extremely halotolerant yeast.</title>
        <authorList>
            <person name="Gostincar C."/>
            <person name="Stajich J.E."/>
            <person name="Zupancic J."/>
            <person name="Zalar P."/>
            <person name="Gunde-Cimerman N."/>
        </authorList>
    </citation>
    <scope>NUCLEOTIDE SEQUENCE [LARGE SCALE GENOMIC DNA]</scope>
    <source>
        <strain evidence="10 11">EXF-6656</strain>
    </source>
</reference>
<dbReference type="OrthoDB" id="195678at2759"/>
<dbReference type="InterPro" id="IPR023296">
    <property type="entry name" value="Glyco_hydro_beta-prop_sf"/>
</dbReference>
<gene>
    <name evidence="10" type="ORF">D0869_02672</name>
</gene>
<feature type="active site" description="Proton donor" evidence="9">
    <location>
        <position position="226"/>
    </location>
</feature>
<accession>A0A3M6X949</accession>
<dbReference type="InterPro" id="IPR050727">
    <property type="entry name" value="GH43_arabinanases"/>
</dbReference>
<protein>
    <recommendedName>
        <fullName evidence="4 7">Arabinan endo-1,5-alpha-L-arabinosidase</fullName>
        <ecNumber evidence="4 7">3.2.1.99</ecNumber>
    </recommendedName>
</protein>
<sequence>MRHSENDQPSHSPEPCSMVSFHSILSGGILAIGAFASSLEKRAVDPGPVNGDTFIHDPTVVKKPDGTYLAAFTANGVGLKTSTDRTTWNDVGAAFPNGASWTTTYTNGDKNLWAPDLSYHNGQYYMYYSASTFGGTHSAIFFATSQTGASGSWTNMGLVVESSDSSNYNAIDPNLFVDTDGKWWLSFGSFWSGLKLVELSPSTGKPINSNNLISIAARPANGGAIEAPYITKHGNYYYLWAAFDKCCEGVDSTYRTMVGRASSVTGPYADKAGTPMMEGGGTQLLASHGDIHGPGHPAVFTDNDADVLVYHYYNAAGTAQLGINLIRYDNGWPTVY</sequence>
<proteinExistence type="inferred from homology"/>
<dbReference type="EMBL" id="QWIJ01000137">
    <property type="protein sequence ID" value="RMX87008.1"/>
    <property type="molecule type" value="Genomic_DNA"/>
</dbReference>
<dbReference type="EC" id="3.2.1.99" evidence="4 7"/>
<evidence type="ECO:0000256" key="9">
    <source>
        <dbReference type="PIRSR" id="PIRSR606710-1"/>
    </source>
</evidence>
<dbReference type="VEuPathDB" id="FungiDB:BTJ68_11555"/>
<feature type="site" description="Important for substrate recognition" evidence="8">
    <location>
        <position position="296"/>
    </location>
</feature>
<dbReference type="InterPro" id="IPR016840">
    <property type="entry name" value="Glyco_hydro_43_endo_a_Ara-ase"/>
</dbReference>
<dbReference type="AlphaFoldDB" id="A0A3M6X949"/>
<dbReference type="Pfam" id="PF04616">
    <property type="entry name" value="Glyco_hydro_43"/>
    <property type="match status" value="1"/>
</dbReference>
<dbReference type="Gene3D" id="2.115.10.20">
    <property type="entry name" value="Glycosyl hydrolase domain, family 43"/>
    <property type="match status" value="1"/>
</dbReference>
<comment type="similarity">
    <text evidence="3 7">Belongs to the glycosyl hydrolase 43 family.</text>
</comment>
<dbReference type="PIRSF" id="PIRSF026534">
    <property type="entry name" value="Endo_alpha-L-arabinosidase"/>
    <property type="match status" value="1"/>
</dbReference>
<feature type="active site" description="Proton acceptor" evidence="9">
    <location>
        <position position="57"/>
    </location>
</feature>
<feature type="site" description="Important for catalytic activity, responsible for pKa modulation of the active site Glu and correct orientation of both the proton donor and substrate" evidence="8">
    <location>
        <position position="172"/>
    </location>
</feature>
<evidence type="ECO:0000313" key="11">
    <source>
        <dbReference type="Proteomes" id="UP000281245"/>
    </source>
</evidence>
<evidence type="ECO:0000313" key="10">
    <source>
        <dbReference type="EMBL" id="RMX87008.1"/>
    </source>
</evidence>
<evidence type="ECO:0000256" key="3">
    <source>
        <dbReference type="ARBA" id="ARBA00009865"/>
    </source>
</evidence>
<dbReference type="CDD" id="cd08998">
    <property type="entry name" value="GH43_Arb43a-like"/>
    <property type="match status" value="1"/>
</dbReference>
<dbReference type="PANTHER" id="PTHR43301">
    <property type="entry name" value="ARABINAN ENDO-1,5-ALPHA-L-ARABINOSIDASE"/>
    <property type="match status" value="1"/>
</dbReference>
<evidence type="ECO:0000256" key="4">
    <source>
        <dbReference type="ARBA" id="ARBA00012586"/>
    </source>
</evidence>
<evidence type="ECO:0000256" key="5">
    <source>
        <dbReference type="ARBA" id="ARBA00022801"/>
    </source>
</evidence>
<comment type="caution">
    <text evidence="10">The sequence shown here is derived from an EMBL/GenBank/DDBJ whole genome shotgun (WGS) entry which is preliminary data.</text>
</comment>
<evidence type="ECO:0000256" key="2">
    <source>
        <dbReference type="ARBA" id="ARBA00004834"/>
    </source>
</evidence>
<keyword evidence="5 7" id="KW-0378">Hydrolase</keyword>
<dbReference type="Proteomes" id="UP000281245">
    <property type="component" value="Unassembled WGS sequence"/>
</dbReference>
<comment type="catalytic activity">
    <reaction evidence="1 7">
        <text>Endohydrolysis of (1-&gt;5)-alpha-arabinofuranosidic linkages in (1-&gt;5)-arabinans.</text>
        <dbReference type="EC" id="3.2.1.99"/>
    </reaction>
</comment>
<evidence type="ECO:0000256" key="6">
    <source>
        <dbReference type="ARBA" id="ARBA00023295"/>
    </source>
</evidence>
<dbReference type="SUPFAM" id="SSF75005">
    <property type="entry name" value="Arabinanase/levansucrase/invertase"/>
    <property type="match status" value="1"/>
</dbReference>
<keyword evidence="6 7" id="KW-0326">Glycosidase</keyword>
<dbReference type="UniPathway" id="UPA00667"/>
<organism evidence="10 11">
    <name type="scientific">Hortaea werneckii</name>
    <name type="common">Black yeast</name>
    <name type="synonym">Cladosporium werneckii</name>
    <dbReference type="NCBI Taxonomy" id="91943"/>
    <lineage>
        <taxon>Eukaryota</taxon>
        <taxon>Fungi</taxon>
        <taxon>Dikarya</taxon>
        <taxon>Ascomycota</taxon>
        <taxon>Pezizomycotina</taxon>
        <taxon>Dothideomycetes</taxon>
        <taxon>Dothideomycetidae</taxon>
        <taxon>Mycosphaerellales</taxon>
        <taxon>Teratosphaeriaceae</taxon>
        <taxon>Hortaea</taxon>
    </lineage>
</organism>
<name>A0A3M6X949_HORWE</name>
<evidence type="ECO:0000256" key="8">
    <source>
        <dbReference type="PIRSR" id="PIRSR026534-3"/>
    </source>
</evidence>
<dbReference type="PANTHER" id="PTHR43301:SF3">
    <property type="entry name" value="ARABINAN ENDO-1,5-ALPHA-L-ARABINOSIDASE A-RELATED"/>
    <property type="match status" value="1"/>
</dbReference>
<dbReference type="InterPro" id="IPR006710">
    <property type="entry name" value="Glyco_hydro_43"/>
</dbReference>
<evidence type="ECO:0000256" key="1">
    <source>
        <dbReference type="ARBA" id="ARBA00000375"/>
    </source>
</evidence>
<dbReference type="GO" id="GO:0031222">
    <property type="term" value="P:arabinan catabolic process"/>
    <property type="evidence" value="ECO:0007669"/>
    <property type="project" value="UniProtKB-UniPathway"/>
</dbReference>